<dbReference type="Proteomes" id="UP001168821">
    <property type="component" value="Unassembled WGS sequence"/>
</dbReference>
<feature type="region of interest" description="Disordered" evidence="3">
    <location>
        <begin position="633"/>
        <end position="652"/>
    </location>
</feature>
<dbReference type="SMART" id="SM01340">
    <property type="entry name" value="DNA_mis_repair"/>
    <property type="match status" value="1"/>
</dbReference>
<reference evidence="6" key="1">
    <citation type="journal article" date="2023" name="G3 (Bethesda)">
        <title>Whole genome assemblies of Zophobas morio and Tenebrio molitor.</title>
        <authorList>
            <person name="Kaur S."/>
            <person name="Stinson S.A."/>
            <person name="diCenzo G.C."/>
        </authorList>
    </citation>
    <scope>NUCLEOTIDE SEQUENCE</scope>
    <source>
        <strain evidence="6">QUZm001</strain>
    </source>
</reference>
<accession>A0AA38M9U3</accession>
<name>A0AA38M9U3_9CUCU</name>
<dbReference type="SUPFAM" id="SSF54211">
    <property type="entry name" value="Ribosomal protein S5 domain 2-like"/>
    <property type="match status" value="1"/>
</dbReference>
<organism evidence="6 7">
    <name type="scientific">Zophobas morio</name>
    <dbReference type="NCBI Taxonomy" id="2755281"/>
    <lineage>
        <taxon>Eukaryota</taxon>
        <taxon>Metazoa</taxon>
        <taxon>Ecdysozoa</taxon>
        <taxon>Arthropoda</taxon>
        <taxon>Hexapoda</taxon>
        <taxon>Insecta</taxon>
        <taxon>Pterygota</taxon>
        <taxon>Neoptera</taxon>
        <taxon>Endopterygota</taxon>
        <taxon>Coleoptera</taxon>
        <taxon>Polyphaga</taxon>
        <taxon>Cucujiformia</taxon>
        <taxon>Tenebrionidae</taxon>
        <taxon>Zophobas</taxon>
    </lineage>
</organism>
<dbReference type="GO" id="GO:0016887">
    <property type="term" value="F:ATP hydrolysis activity"/>
    <property type="evidence" value="ECO:0007669"/>
    <property type="project" value="InterPro"/>
</dbReference>
<dbReference type="GO" id="GO:0006298">
    <property type="term" value="P:mismatch repair"/>
    <property type="evidence" value="ECO:0007669"/>
    <property type="project" value="InterPro"/>
</dbReference>
<dbReference type="SUPFAM" id="SSF55874">
    <property type="entry name" value="ATPase domain of HSP90 chaperone/DNA topoisomerase II/histidine kinase"/>
    <property type="match status" value="1"/>
</dbReference>
<keyword evidence="7" id="KW-1185">Reference proteome</keyword>
<dbReference type="PANTHER" id="PTHR10073">
    <property type="entry name" value="DNA MISMATCH REPAIR PROTEIN MLH, PMS, MUTL"/>
    <property type="match status" value="1"/>
</dbReference>
<dbReference type="GO" id="GO:0032300">
    <property type="term" value="C:mismatch repair complex"/>
    <property type="evidence" value="ECO:0007669"/>
    <property type="project" value="InterPro"/>
</dbReference>
<dbReference type="InterPro" id="IPR002099">
    <property type="entry name" value="MutL/Mlh/PMS"/>
</dbReference>
<evidence type="ECO:0000259" key="5">
    <source>
        <dbReference type="SMART" id="SM01340"/>
    </source>
</evidence>
<evidence type="ECO:0000259" key="4">
    <source>
        <dbReference type="SMART" id="SM00853"/>
    </source>
</evidence>
<dbReference type="InterPro" id="IPR042120">
    <property type="entry name" value="MutL_C_dimsub"/>
</dbReference>
<dbReference type="Gene3D" id="3.30.1370.100">
    <property type="entry name" value="MutL, C-terminal domain, regulatory subdomain"/>
    <property type="match status" value="1"/>
</dbReference>
<dbReference type="PANTHER" id="PTHR10073:SF47">
    <property type="entry name" value="DNA MISMATCH REPAIR PROTEIN MLH3"/>
    <property type="match status" value="1"/>
</dbReference>
<dbReference type="CDD" id="cd00782">
    <property type="entry name" value="MutL_Trans"/>
    <property type="match status" value="1"/>
</dbReference>
<feature type="domain" description="DNA mismatch repair protein S5" evidence="5">
    <location>
        <begin position="210"/>
        <end position="328"/>
    </location>
</feature>
<dbReference type="Gene3D" id="3.30.230.10">
    <property type="match status" value="1"/>
</dbReference>
<sequence length="1097" mass="124580">MAIEALDDNLIAQLRSSSSINSVTQCVTELVLNSLDAKSSSIAVRVNLSTFRIQVVDNGRGISRSNLESVGVRYMTTKCHTLEDLKKHLKYYGFKGEALANIAKISHRVTVTTRQQSSDETCEKTIEKDDHRVDLAKIRASFGTTVTVEGFLNNLPVRQQCVKTNELENIKRNIESLIIIHPRVSFTLRNDVGAKLLLSSVKCPDIASSFKTIHPEVDENDFALLKVSKNKISVEGFIHKECCDTKRLQYIYVNKRPITCPKIQNLINTLFKKCNKSEKKKNPIFVIHIKCPYSDVDVNLEPTKTVAFFKKFDTVKRCIEKLVNTYLGAENIQCVKHKTKPKDGNSEFGVSQIGGVVRGFGVKRKSDELDDVVSVKSARIIDDTPFMEEPKIPSRQTMMALPIEIRKSDKKEVCETESVANNSLFTNFPENEKKGKGVIMDMFILSLKAFPAEQDNVEKHGPVEVSSPIEATNKVSSGVQTSFNEVRQTEMVSVGVQTNYTMLEPVIDADFTFFPRKPLTKFISDYDFDFSQVDVFSVDNGDTNLPVVGNMNQTRKLFDFRNHRNFNVSANFDQRSIYTEGNYIQNKGAASLGLDLIIPRYFPKKKIFPKTPHVDRVQKSPYFVKKTTLPVPKKPVINNETPSMSTCRTPPRRHDLNFPEMTFIKKNNTKKRLNESSISKYFTPKNIKSCTKLQFLDNKQKDLKNASLDESKDLFQFTKSTRPDFESDLVSTEMKEYQGRENKYDNEITEDIIAPTVPQAEGKWVEEINSCTNHPKNSKIVDPKKDSSFEITERFEFVPKGLSPILKNYGHVDDMSPESKEQLQNALIQSYEDELLLIKWQNYISNKDPKKFFEEIYLEKSKLIENSIPNITKCARHRGFENMSFTKSIFKNLEVIGQVDNKFIAALEKTKNLVLLFDQHAVHERVRLEELSESYKSTSTKLDQQITIFLPQNELTLLKRQKVNISALGLGLDFFTHGITISEVPLCVYNKSKKGVDVVCLTETLIKEIIETLKLNNGIIVSTPKIIQNIVNSEACRGAIKFGDLLSRNECIMHLKKLTGCNLPFQCAHGRPTLTPLINLNKSSDSFSLKAHLCNLK</sequence>
<keyword evidence="2" id="KW-0227">DNA damage</keyword>
<protein>
    <submittedName>
        <fullName evidence="6">Uncharacterized protein</fullName>
    </submittedName>
</protein>
<comment type="caution">
    <text evidence="6">The sequence shown here is derived from an EMBL/GenBank/DDBJ whole genome shotgun (WGS) entry which is preliminary data.</text>
</comment>
<dbReference type="InterPro" id="IPR038973">
    <property type="entry name" value="MutL/Mlh/Pms-like"/>
</dbReference>
<evidence type="ECO:0000256" key="2">
    <source>
        <dbReference type="ARBA" id="ARBA00022763"/>
    </source>
</evidence>
<feature type="compositionally biased region" description="Polar residues" evidence="3">
    <location>
        <begin position="638"/>
        <end position="648"/>
    </location>
</feature>
<dbReference type="InterPro" id="IPR037198">
    <property type="entry name" value="MutL_C_sf"/>
</dbReference>
<feature type="domain" description="MutL C-terminal dimerisation" evidence="4">
    <location>
        <begin position="895"/>
        <end position="1046"/>
    </location>
</feature>
<dbReference type="GO" id="GO:0030983">
    <property type="term" value="F:mismatched DNA binding"/>
    <property type="evidence" value="ECO:0007669"/>
    <property type="project" value="InterPro"/>
</dbReference>
<dbReference type="Pfam" id="PF01119">
    <property type="entry name" value="DNA_mis_repair"/>
    <property type="match status" value="1"/>
</dbReference>
<dbReference type="InterPro" id="IPR013507">
    <property type="entry name" value="DNA_mismatch_S5_2-like"/>
</dbReference>
<dbReference type="Pfam" id="PF13589">
    <property type="entry name" value="HATPase_c_3"/>
    <property type="match status" value="1"/>
</dbReference>
<dbReference type="InterPro" id="IPR036890">
    <property type="entry name" value="HATPase_C_sf"/>
</dbReference>
<evidence type="ECO:0000313" key="7">
    <source>
        <dbReference type="Proteomes" id="UP001168821"/>
    </source>
</evidence>
<dbReference type="GO" id="GO:0005524">
    <property type="term" value="F:ATP binding"/>
    <property type="evidence" value="ECO:0007669"/>
    <property type="project" value="InterPro"/>
</dbReference>
<proteinExistence type="inferred from homology"/>
<dbReference type="InterPro" id="IPR020568">
    <property type="entry name" value="Ribosomal_Su5_D2-typ_SF"/>
</dbReference>
<evidence type="ECO:0000313" key="6">
    <source>
        <dbReference type="EMBL" id="KAJ3648441.1"/>
    </source>
</evidence>
<dbReference type="EMBL" id="JALNTZ010000006">
    <property type="protein sequence ID" value="KAJ3648441.1"/>
    <property type="molecule type" value="Genomic_DNA"/>
</dbReference>
<dbReference type="SUPFAM" id="SSF118116">
    <property type="entry name" value="DNA mismatch repair protein MutL"/>
    <property type="match status" value="1"/>
</dbReference>
<dbReference type="SMART" id="SM00853">
    <property type="entry name" value="MutL_C"/>
    <property type="match status" value="1"/>
</dbReference>
<dbReference type="GO" id="GO:0140664">
    <property type="term" value="F:ATP-dependent DNA damage sensor activity"/>
    <property type="evidence" value="ECO:0007669"/>
    <property type="project" value="InterPro"/>
</dbReference>
<evidence type="ECO:0000256" key="1">
    <source>
        <dbReference type="ARBA" id="ARBA00006082"/>
    </source>
</evidence>
<dbReference type="Gene3D" id="3.30.1540.20">
    <property type="entry name" value="MutL, C-terminal domain, dimerisation subdomain"/>
    <property type="match status" value="1"/>
</dbReference>
<dbReference type="NCBIfam" id="TIGR00585">
    <property type="entry name" value="mutl"/>
    <property type="match status" value="1"/>
</dbReference>
<dbReference type="InterPro" id="IPR014721">
    <property type="entry name" value="Ribsml_uS5_D2-typ_fold_subgr"/>
</dbReference>
<comment type="similarity">
    <text evidence="1">Belongs to the DNA mismatch repair MutL/HexB family.</text>
</comment>
<gene>
    <name evidence="6" type="ORF">Zmor_020245</name>
</gene>
<evidence type="ECO:0000256" key="3">
    <source>
        <dbReference type="SAM" id="MobiDB-lite"/>
    </source>
</evidence>
<dbReference type="Gene3D" id="3.30.565.10">
    <property type="entry name" value="Histidine kinase-like ATPase, C-terminal domain"/>
    <property type="match status" value="1"/>
</dbReference>
<dbReference type="InterPro" id="IPR014790">
    <property type="entry name" value="MutL_C"/>
</dbReference>
<dbReference type="Pfam" id="PF08676">
    <property type="entry name" value="MutL_C"/>
    <property type="match status" value="1"/>
</dbReference>
<dbReference type="AlphaFoldDB" id="A0AA38M9U3"/>
<dbReference type="InterPro" id="IPR042121">
    <property type="entry name" value="MutL_C_regsub"/>
</dbReference>